<dbReference type="Proteomes" id="UP000318590">
    <property type="component" value="Unassembled WGS sequence"/>
</dbReference>
<name>A0A547Q5M4_9RHOB</name>
<evidence type="ECO:0000256" key="5">
    <source>
        <dbReference type="ARBA" id="ARBA00022840"/>
    </source>
</evidence>
<dbReference type="SUPFAM" id="SSF52540">
    <property type="entry name" value="P-loop containing nucleoside triphosphate hydrolases"/>
    <property type="match status" value="1"/>
</dbReference>
<dbReference type="PROSITE" id="PS50893">
    <property type="entry name" value="ABC_TRANSPORTER_2"/>
    <property type="match status" value="1"/>
</dbReference>
<keyword evidence="7" id="KW-0472">Membrane</keyword>
<keyword evidence="2" id="KW-1003">Cell membrane</keyword>
<sequence>MLTLDNVRLSYDDWHLSVDMEIPAGARVAILGPSGAGKSTLLAAIAGFLPLTTGRILWQGQRIDTTPPAARPVATIFQDNNLFPHLTAAQNAGLGLRPNGRLSGPEGDRVKAALARVGLDGMGDRKPGALSGGQQSRVALARAILQDRPILALDEPFSALGPALKDEMIDLVKDLATEREQTVLMITHDPGDAVRLGGSGAIVADGTVSVPVEAETLLSDPPPELRAYLGER</sequence>
<accession>A0A547Q5M4</accession>
<reference evidence="9 10" key="1">
    <citation type="submission" date="2019-06" db="EMBL/GenBank/DDBJ databases">
        <title>Paenimaribius caenipelagi gen. nov., sp. nov., isolated from a tidal flat.</title>
        <authorList>
            <person name="Yoon J.-H."/>
        </authorList>
    </citation>
    <scope>NUCLEOTIDE SEQUENCE [LARGE SCALE GENOMIC DNA]</scope>
    <source>
        <strain evidence="9 10">JBTF-M29</strain>
    </source>
</reference>
<dbReference type="GO" id="GO:0005524">
    <property type="term" value="F:ATP binding"/>
    <property type="evidence" value="ECO:0007669"/>
    <property type="project" value="UniProtKB-KW"/>
</dbReference>
<evidence type="ECO:0000313" key="9">
    <source>
        <dbReference type="EMBL" id="TRD21668.1"/>
    </source>
</evidence>
<gene>
    <name evidence="9" type="ORF">FEV53_07970</name>
</gene>
<keyword evidence="3" id="KW-0997">Cell inner membrane</keyword>
<dbReference type="EMBL" id="VFSV01000010">
    <property type="protein sequence ID" value="TRD21668.1"/>
    <property type="molecule type" value="Genomic_DNA"/>
</dbReference>
<dbReference type="PROSITE" id="PS00211">
    <property type="entry name" value="ABC_TRANSPORTER_1"/>
    <property type="match status" value="1"/>
</dbReference>
<dbReference type="GO" id="GO:0016887">
    <property type="term" value="F:ATP hydrolysis activity"/>
    <property type="evidence" value="ECO:0007669"/>
    <property type="project" value="InterPro"/>
</dbReference>
<keyword evidence="10" id="KW-1185">Reference proteome</keyword>
<dbReference type="InterPro" id="IPR003439">
    <property type="entry name" value="ABC_transporter-like_ATP-bd"/>
</dbReference>
<dbReference type="AlphaFoldDB" id="A0A547Q5M4"/>
<keyword evidence="6" id="KW-1278">Translocase</keyword>
<dbReference type="Gene3D" id="3.40.50.300">
    <property type="entry name" value="P-loop containing nucleotide triphosphate hydrolases"/>
    <property type="match status" value="1"/>
</dbReference>
<dbReference type="InterPro" id="IPR017871">
    <property type="entry name" value="ABC_transporter-like_CS"/>
</dbReference>
<evidence type="ECO:0000259" key="8">
    <source>
        <dbReference type="PROSITE" id="PS50893"/>
    </source>
</evidence>
<evidence type="ECO:0000256" key="6">
    <source>
        <dbReference type="ARBA" id="ARBA00022967"/>
    </source>
</evidence>
<dbReference type="PANTHER" id="PTHR42781">
    <property type="entry name" value="SPERMIDINE/PUTRESCINE IMPORT ATP-BINDING PROTEIN POTA"/>
    <property type="match status" value="1"/>
</dbReference>
<keyword evidence="5 9" id="KW-0067">ATP-binding</keyword>
<protein>
    <submittedName>
        <fullName evidence="9">ATP-binding cassette domain-containing protein</fullName>
    </submittedName>
</protein>
<keyword evidence="1" id="KW-0813">Transport</keyword>
<dbReference type="InterPro" id="IPR050093">
    <property type="entry name" value="ABC_SmlMolc_Importer"/>
</dbReference>
<evidence type="ECO:0000256" key="3">
    <source>
        <dbReference type="ARBA" id="ARBA00022519"/>
    </source>
</evidence>
<evidence type="ECO:0000256" key="2">
    <source>
        <dbReference type="ARBA" id="ARBA00022475"/>
    </source>
</evidence>
<evidence type="ECO:0000256" key="7">
    <source>
        <dbReference type="ARBA" id="ARBA00023136"/>
    </source>
</evidence>
<comment type="caution">
    <text evidence="9">The sequence shown here is derived from an EMBL/GenBank/DDBJ whole genome shotgun (WGS) entry which is preliminary data.</text>
</comment>
<dbReference type="RefSeq" id="WP_142834278.1">
    <property type="nucleotide sequence ID" value="NZ_VFSV01000010.1"/>
</dbReference>
<feature type="domain" description="ABC transporter" evidence="8">
    <location>
        <begin position="2"/>
        <end position="230"/>
    </location>
</feature>
<proteinExistence type="predicted"/>
<keyword evidence="4" id="KW-0547">Nucleotide-binding</keyword>
<evidence type="ECO:0000256" key="4">
    <source>
        <dbReference type="ARBA" id="ARBA00022741"/>
    </source>
</evidence>
<dbReference type="PANTHER" id="PTHR42781:SF1">
    <property type="entry name" value="THIAMINE IMPORT ATP-BINDING PROTEIN THIQ"/>
    <property type="match status" value="1"/>
</dbReference>
<dbReference type="Pfam" id="PF00005">
    <property type="entry name" value="ABC_tran"/>
    <property type="match status" value="1"/>
</dbReference>
<dbReference type="InterPro" id="IPR003593">
    <property type="entry name" value="AAA+_ATPase"/>
</dbReference>
<dbReference type="SMART" id="SM00382">
    <property type="entry name" value="AAA"/>
    <property type="match status" value="1"/>
</dbReference>
<organism evidence="9 10">
    <name type="scientific">Palleronia caenipelagi</name>
    <dbReference type="NCBI Taxonomy" id="2489174"/>
    <lineage>
        <taxon>Bacteria</taxon>
        <taxon>Pseudomonadati</taxon>
        <taxon>Pseudomonadota</taxon>
        <taxon>Alphaproteobacteria</taxon>
        <taxon>Rhodobacterales</taxon>
        <taxon>Roseobacteraceae</taxon>
        <taxon>Palleronia</taxon>
    </lineage>
</organism>
<evidence type="ECO:0000313" key="10">
    <source>
        <dbReference type="Proteomes" id="UP000318590"/>
    </source>
</evidence>
<dbReference type="InterPro" id="IPR027417">
    <property type="entry name" value="P-loop_NTPase"/>
</dbReference>
<dbReference type="OrthoDB" id="9802264at2"/>
<evidence type="ECO:0000256" key="1">
    <source>
        <dbReference type="ARBA" id="ARBA00022448"/>
    </source>
</evidence>